<gene>
    <name evidence="7" type="ORF">PHYSODRAFT_328459</name>
</gene>
<feature type="transmembrane region" description="Helical" evidence="6">
    <location>
        <begin position="377"/>
        <end position="410"/>
    </location>
</feature>
<proteinExistence type="inferred from homology"/>
<evidence type="ECO:0000256" key="5">
    <source>
        <dbReference type="ARBA" id="ARBA00023136"/>
    </source>
</evidence>
<dbReference type="KEGG" id="psoj:PHYSODRAFT_328459"/>
<feature type="transmembrane region" description="Helical" evidence="6">
    <location>
        <begin position="250"/>
        <end position="269"/>
    </location>
</feature>
<feature type="transmembrane region" description="Helical" evidence="6">
    <location>
        <begin position="147"/>
        <end position="174"/>
    </location>
</feature>
<dbReference type="GeneID" id="20645791"/>
<dbReference type="GO" id="GO:0022857">
    <property type="term" value="F:transmembrane transporter activity"/>
    <property type="evidence" value="ECO:0007669"/>
    <property type="project" value="UniProtKB-UniRule"/>
</dbReference>
<keyword evidence="5 6" id="KW-0472">Membrane</keyword>
<dbReference type="Pfam" id="PF04515">
    <property type="entry name" value="Choline_transpo"/>
    <property type="match status" value="1"/>
</dbReference>
<organism evidence="7 8">
    <name type="scientific">Phytophthora sojae (strain P6497)</name>
    <name type="common">Soybean stem and root rot agent</name>
    <name type="synonym">Phytophthora megasperma f. sp. glycines</name>
    <dbReference type="NCBI Taxonomy" id="1094619"/>
    <lineage>
        <taxon>Eukaryota</taxon>
        <taxon>Sar</taxon>
        <taxon>Stramenopiles</taxon>
        <taxon>Oomycota</taxon>
        <taxon>Peronosporomycetes</taxon>
        <taxon>Peronosporales</taxon>
        <taxon>Peronosporaceae</taxon>
        <taxon>Phytophthora</taxon>
    </lineage>
</organism>
<feature type="transmembrane region" description="Helical" evidence="6">
    <location>
        <begin position="83"/>
        <end position="104"/>
    </location>
</feature>
<keyword evidence="4 6" id="KW-1133">Transmembrane helix</keyword>
<evidence type="ECO:0000256" key="2">
    <source>
        <dbReference type="ARBA" id="ARBA00007168"/>
    </source>
</evidence>
<evidence type="ECO:0000256" key="4">
    <source>
        <dbReference type="ARBA" id="ARBA00022989"/>
    </source>
</evidence>
<sequence>MKVVPVEGDPAPSPPLDNVDCVDTVIRSLRQEPATPKYNDVFFTVLFVGQLLAISVIAFWKGLPAVIKGAHDYQVKSNNNGNVGAAVGMILLLVFVAGTLTFVWLRVLIAHAESMIHVAIWMNAGFMLVIALGMIPAACKAVQEYPALFSVATVLLVFQLVGVLLWTLSVVGVIQLFKSASESNASEGNKNGDGAYLVIFFMLIGAYWGQQVLQNVMRCTTAGVVATWWYQPEIKNATSAAAYRSITTSFGSICFGSLIVAVFEALKIMSSLKGDKKGKDGGFAFIACIAQCILKTLAKFMDYVNQWAFVYIGIYGNDFYTSGKAVISLFKNRGWTAIINDDLVKGALRIGITTCFIGILLGYLSPASWFEPLGSRFAILSLAGLFAGTGITVIFSQVVVAALHTIFVCFAEDPLPLGRNHPAENAALVEAWRTFYYGPLTMAYGSAV</sequence>
<feature type="transmembrane region" description="Helical" evidence="6">
    <location>
        <begin position="194"/>
        <end position="210"/>
    </location>
</feature>
<evidence type="ECO:0000256" key="6">
    <source>
        <dbReference type="RuleBase" id="RU368066"/>
    </source>
</evidence>
<comment type="similarity">
    <text evidence="2 6">Belongs to the CTL (choline transporter-like) family.</text>
</comment>
<dbReference type="OMA" id="ELACIFM"/>
<dbReference type="PANTHER" id="PTHR12385">
    <property type="entry name" value="CHOLINE TRANSPORTER-LIKE (SLC FAMILY 44)"/>
    <property type="match status" value="1"/>
</dbReference>
<feature type="transmembrane region" description="Helical" evidence="6">
    <location>
        <begin position="307"/>
        <end position="327"/>
    </location>
</feature>
<dbReference type="GO" id="GO:0005886">
    <property type="term" value="C:plasma membrane"/>
    <property type="evidence" value="ECO:0007669"/>
    <property type="project" value="UniProtKB-SubCell"/>
</dbReference>
<feature type="transmembrane region" description="Helical" evidence="6">
    <location>
        <begin position="41"/>
        <end position="63"/>
    </location>
</feature>
<dbReference type="Proteomes" id="UP000002640">
    <property type="component" value="Unassembled WGS sequence"/>
</dbReference>
<dbReference type="InParanoid" id="G4Z6R9"/>
<evidence type="ECO:0000313" key="7">
    <source>
        <dbReference type="EMBL" id="EGZ20335.1"/>
    </source>
</evidence>
<dbReference type="EMBL" id="JH159153">
    <property type="protein sequence ID" value="EGZ20335.1"/>
    <property type="molecule type" value="Genomic_DNA"/>
</dbReference>
<dbReference type="InterPro" id="IPR007603">
    <property type="entry name" value="Choline_transptr-like"/>
</dbReference>
<feature type="transmembrane region" description="Helical" evidence="6">
    <location>
        <begin position="116"/>
        <end position="135"/>
    </location>
</feature>
<protein>
    <recommendedName>
        <fullName evidence="6">Choline transporter-like protein</fullName>
    </recommendedName>
</protein>
<dbReference type="RefSeq" id="XP_009523052.1">
    <property type="nucleotide sequence ID" value="XM_009524757.1"/>
</dbReference>
<comment type="function">
    <text evidence="6">Choline transporter.</text>
</comment>
<dbReference type="SMR" id="G4Z6R9"/>
<dbReference type="PANTHER" id="PTHR12385:SF4">
    <property type="entry name" value="PROTEIN PNS1"/>
    <property type="match status" value="1"/>
</dbReference>
<dbReference type="AlphaFoldDB" id="G4Z6R9"/>
<name>G4Z6R9_PHYSP</name>
<evidence type="ECO:0000256" key="1">
    <source>
        <dbReference type="ARBA" id="ARBA00004141"/>
    </source>
</evidence>
<comment type="subcellular location">
    <subcellularLocation>
        <location evidence="6">Cell membrane</location>
        <topology evidence="6">Multi-pass membrane protein</topology>
    </subcellularLocation>
    <subcellularLocation>
        <location evidence="1">Membrane</location>
        <topology evidence="1">Multi-pass membrane protein</topology>
    </subcellularLocation>
</comment>
<evidence type="ECO:0000256" key="3">
    <source>
        <dbReference type="ARBA" id="ARBA00022692"/>
    </source>
</evidence>
<accession>G4Z6R9</accession>
<keyword evidence="8" id="KW-1185">Reference proteome</keyword>
<keyword evidence="3 6" id="KW-0812">Transmembrane</keyword>
<evidence type="ECO:0000313" key="8">
    <source>
        <dbReference type="Proteomes" id="UP000002640"/>
    </source>
</evidence>
<reference evidence="7 8" key="1">
    <citation type="journal article" date="2006" name="Science">
        <title>Phytophthora genome sequences uncover evolutionary origins and mechanisms of pathogenesis.</title>
        <authorList>
            <person name="Tyler B.M."/>
            <person name="Tripathy S."/>
            <person name="Zhang X."/>
            <person name="Dehal P."/>
            <person name="Jiang R.H."/>
            <person name="Aerts A."/>
            <person name="Arredondo F.D."/>
            <person name="Baxter L."/>
            <person name="Bensasson D."/>
            <person name="Beynon J.L."/>
            <person name="Chapman J."/>
            <person name="Damasceno C.M."/>
            <person name="Dorrance A.E."/>
            <person name="Dou D."/>
            <person name="Dickerman A.W."/>
            <person name="Dubchak I.L."/>
            <person name="Garbelotto M."/>
            <person name="Gijzen M."/>
            <person name="Gordon S.G."/>
            <person name="Govers F."/>
            <person name="Grunwald N.J."/>
            <person name="Huang W."/>
            <person name="Ivors K.L."/>
            <person name="Jones R.W."/>
            <person name="Kamoun S."/>
            <person name="Krampis K."/>
            <person name="Lamour K.H."/>
            <person name="Lee M.K."/>
            <person name="McDonald W.H."/>
            <person name="Medina M."/>
            <person name="Meijer H.J."/>
            <person name="Nordberg E.K."/>
            <person name="Maclean D.J."/>
            <person name="Ospina-Giraldo M.D."/>
            <person name="Morris P.F."/>
            <person name="Phuntumart V."/>
            <person name="Putnam N.H."/>
            <person name="Rash S."/>
            <person name="Rose J.K."/>
            <person name="Sakihama Y."/>
            <person name="Salamov A.A."/>
            <person name="Savidor A."/>
            <person name="Scheuring C.F."/>
            <person name="Smith B.M."/>
            <person name="Sobral B.W."/>
            <person name="Terry A."/>
            <person name="Torto-Alalibo T.A."/>
            <person name="Win J."/>
            <person name="Xu Z."/>
            <person name="Zhang H."/>
            <person name="Grigoriev I.V."/>
            <person name="Rokhsar D.S."/>
            <person name="Boore J.L."/>
        </authorList>
    </citation>
    <scope>NUCLEOTIDE SEQUENCE [LARGE SCALE GENOMIC DNA]</scope>
    <source>
        <strain evidence="7 8">P6497</strain>
    </source>
</reference>
<feature type="transmembrane region" description="Helical" evidence="6">
    <location>
        <begin position="347"/>
        <end position="365"/>
    </location>
</feature>